<dbReference type="Proteomes" id="UP000030901">
    <property type="component" value="Chromosome"/>
</dbReference>
<dbReference type="Proteomes" id="UP000247838">
    <property type="component" value="Unassembled WGS sequence"/>
</dbReference>
<proteinExistence type="predicted"/>
<dbReference type="HOGENOM" id="CLU_110701_1_0_6"/>
<dbReference type="KEGG" id="fpp:FPB0191_00009"/>
<dbReference type="OrthoDB" id="7677665at2"/>
<reference evidence="1 3" key="1">
    <citation type="journal article" date="2014" name="Appl. Environ. Microbiol.">
        <title>Gut symbionts from distinct hosts exhibit genotoxic activity via divergent colibactin biosynthetic pathways.</title>
        <authorList>
            <person name="Engel P."/>
            <person name="Vizcaino M.I."/>
            <person name="Crawford J.M."/>
        </authorList>
    </citation>
    <scope>NUCLEOTIDE SEQUENCE [LARGE SCALE GENOMIC DNA]</scope>
    <source>
        <strain evidence="1 3">PEB0191</strain>
    </source>
</reference>
<reference evidence="2 4" key="2">
    <citation type="submission" date="2018-05" db="EMBL/GenBank/DDBJ databases">
        <title>Reference genomes for bee gut microbiota database.</title>
        <authorList>
            <person name="Ellegaard K.M."/>
        </authorList>
    </citation>
    <scope>NUCLEOTIDE SEQUENCE [LARGE SCALE GENOMIC DNA]</scope>
    <source>
        <strain evidence="2 4">ESL0167</strain>
    </source>
</reference>
<evidence type="ECO:0000313" key="4">
    <source>
        <dbReference type="Proteomes" id="UP000247838"/>
    </source>
</evidence>
<keyword evidence="3" id="KW-1185">Reference proteome</keyword>
<evidence type="ECO:0000313" key="1">
    <source>
        <dbReference type="EMBL" id="AJA43877.1"/>
    </source>
</evidence>
<evidence type="ECO:0000313" key="3">
    <source>
        <dbReference type="Proteomes" id="UP000030901"/>
    </source>
</evidence>
<evidence type="ECO:0000313" key="2">
    <source>
        <dbReference type="EMBL" id="PXY96879.1"/>
    </source>
</evidence>
<dbReference type="AlphaFoldDB" id="A0A0A7RZ80"/>
<name>A0A0A7RZ80_FRIPE</name>
<dbReference type="InterPro" id="IPR019231">
    <property type="entry name" value="DUF2170"/>
</dbReference>
<organism evidence="1 3">
    <name type="scientific">Frischella perrara</name>
    <dbReference type="NCBI Taxonomy" id="1267021"/>
    <lineage>
        <taxon>Bacteria</taxon>
        <taxon>Pseudomonadati</taxon>
        <taxon>Pseudomonadota</taxon>
        <taxon>Gammaproteobacteria</taxon>
        <taxon>Orbales</taxon>
        <taxon>Orbaceae</taxon>
        <taxon>Frischella</taxon>
    </lineage>
</organism>
<sequence length="215" mass="24677">MEKNKAIKNSAYYQRRYRQRLQEQGLVKKEVWILPENTHKLQEIETYLRQLPSHSLIDNNNILQGNKTMKKNEVWLVNDLYQALKKEPLFAQGTASIEIIDGIDACLHIIMHQYGDLPLFLSVSNQQIIVEALLWPVDMVKQVEQFNQEVLCSRKLFPLSSIAIEKAGDGSVNYIMYGALSSSSILSNIIYELETLSDNVIKATEAYEQFLNINA</sequence>
<dbReference type="STRING" id="1267021.FPB0191_00009"/>
<gene>
    <name evidence="2" type="ORF">DKK76_00045</name>
    <name evidence="1" type="ORF">FPB0191_00009</name>
</gene>
<dbReference type="RefSeq" id="WP_039103108.1">
    <property type="nucleotide sequence ID" value="NZ_CALYQC010000010.1"/>
</dbReference>
<dbReference type="Pfam" id="PF09938">
    <property type="entry name" value="DUF2170"/>
    <property type="match status" value="1"/>
</dbReference>
<protein>
    <submittedName>
        <fullName evidence="2">DUF2170 domain-containing protein</fullName>
    </submittedName>
</protein>
<accession>A0A0A7RZ80</accession>
<dbReference type="EMBL" id="CP009056">
    <property type="protein sequence ID" value="AJA43877.1"/>
    <property type="molecule type" value="Genomic_DNA"/>
</dbReference>
<dbReference type="EMBL" id="QGLM01000001">
    <property type="protein sequence ID" value="PXY96879.1"/>
    <property type="molecule type" value="Genomic_DNA"/>
</dbReference>